<gene>
    <name evidence="3" type="ORF">J2S11_000316</name>
</gene>
<dbReference type="GO" id="GO:0016787">
    <property type="term" value="F:hydrolase activity"/>
    <property type="evidence" value="ECO:0007669"/>
    <property type="project" value="UniProtKB-KW"/>
</dbReference>
<dbReference type="PANTHER" id="PTHR21666">
    <property type="entry name" value="PEPTIDASE-RELATED"/>
    <property type="match status" value="1"/>
</dbReference>
<dbReference type="PANTHER" id="PTHR21666:SF289">
    <property type="entry name" value="L-ALA--D-GLU ENDOPEPTIDASE"/>
    <property type="match status" value="1"/>
</dbReference>
<keyword evidence="4" id="KW-1185">Reference proteome</keyword>
<sequence length="338" mass="38797">MSLIKKLIQLNLILITIVSPLLSSYVDANSSQKSDAELREERLGLYLKAEAITLIPWYYIAAVDQYERNIQQVRKDIPKSTGLSSIYFSSSFWHGELNPAEEDSSLDSIRFFNGHGQDGDGDGNASVRNDEDILYTMAHYLESYGQTEDDFKIALWDYYRNDKAVNQVLAIAQTYQHFRSIDLTKKAFPLPLFHDYTYRSTWGDRRGWGGRRIHEGTDIFASYGVPVRSTAYGVIEVMGWNKYGGWRVGIRDIHNNYHYYAHLSGFNKEVKEGMVVEPGVVLGYVGSSGYGKPGTSGKFPPHLHYGVYKFNGRTEWAYDPYPSLRAWERYERKQKKRG</sequence>
<accession>A0ABT9VUA8</accession>
<dbReference type="Pfam" id="PF01551">
    <property type="entry name" value="Peptidase_M23"/>
    <property type="match status" value="1"/>
</dbReference>
<comment type="caution">
    <text evidence="3">The sequence shown here is derived from an EMBL/GenBank/DDBJ whole genome shotgun (WGS) entry which is preliminary data.</text>
</comment>
<dbReference type="InterPro" id="IPR050570">
    <property type="entry name" value="Cell_wall_metabolism_enzyme"/>
</dbReference>
<evidence type="ECO:0000313" key="3">
    <source>
        <dbReference type="EMBL" id="MDQ0164417.1"/>
    </source>
</evidence>
<dbReference type="EMBL" id="JAUSTY010000001">
    <property type="protein sequence ID" value="MDQ0164417.1"/>
    <property type="molecule type" value="Genomic_DNA"/>
</dbReference>
<feature type="domain" description="M23ase beta-sheet core" evidence="2">
    <location>
        <begin position="213"/>
        <end position="311"/>
    </location>
</feature>
<reference evidence="3 4" key="1">
    <citation type="submission" date="2023-07" db="EMBL/GenBank/DDBJ databases">
        <title>Genomic Encyclopedia of Type Strains, Phase IV (KMG-IV): sequencing the most valuable type-strain genomes for metagenomic binning, comparative biology and taxonomic classification.</title>
        <authorList>
            <person name="Goeker M."/>
        </authorList>
    </citation>
    <scope>NUCLEOTIDE SEQUENCE [LARGE SCALE GENOMIC DNA]</scope>
    <source>
        <strain evidence="3 4">DSM 12751</strain>
    </source>
</reference>
<proteinExistence type="predicted"/>
<organism evidence="3 4">
    <name type="scientific">Caldalkalibacillus horti</name>
    <dbReference type="NCBI Taxonomy" id="77523"/>
    <lineage>
        <taxon>Bacteria</taxon>
        <taxon>Bacillati</taxon>
        <taxon>Bacillota</taxon>
        <taxon>Bacilli</taxon>
        <taxon>Bacillales</taxon>
        <taxon>Bacillaceae</taxon>
        <taxon>Caldalkalibacillus</taxon>
    </lineage>
</organism>
<dbReference type="SUPFAM" id="SSF51261">
    <property type="entry name" value="Duplicated hybrid motif"/>
    <property type="match status" value="1"/>
</dbReference>
<evidence type="ECO:0000313" key="4">
    <source>
        <dbReference type="Proteomes" id="UP001235840"/>
    </source>
</evidence>
<dbReference type="CDD" id="cd12797">
    <property type="entry name" value="M23_peptidase"/>
    <property type="match status" value="1"/>
</dbReference>
<dbReference type="InterPro" id="IPR016047">
    <property type="entry name" value="M23ase_b-sheet_dom"/>
</dbReference>
<evidence type="ECO:0000256" key="1">
    <source>
        <dbReference type="ARBA" id="ARBA00022729"/>
    </source>
</evidence>
<protein>
    <submittedName>
        <fullName evidence="3">Murein DD-endopeptidase MepM/ murein hydrolase activator NlpD</fullName>
    </submittedName>
</protein>
<dbReference type="Gene3D" id="2.70.70.10">
    <property type="entry name" value="Glucose Permease (Domain IIA)"/>
    <property type="match status" value="1"/>
</dbReference>
<dbReference type="InterPro" id="IPR011055">
    <property type="entry name" value="Dup_hybrid_motif"/>
</dbReference>
<keyword evidence="3" id="KW-0378">Hydrolase</keyword>
<keyword evidence="1" id="KW-0732">Signal</keyword>
<evidence type="ECO:0000259" key="2">
    <source>
        <dbReference type="Pfam" id="PF01551"/>
    </source>
</evidence>
<dbReference type="Proteomes" id="UP001235840">
    <property type="component" value="Unassembled WGS sequence"/>
</dbReference>
<name>A0ABT9VUA8_9BACI</name>
<dbReference type="RefSeq" id="WP_307389977.1">
    <property type="nucleotide sequence ID" value="NZ_BAAADK010000021.1"/>
</dbReference>